<comment type="caution">
    <text evidence="1">The sequence shown here is derived from an EMBL/GenBank/DDBJ whole genome shotgun (WGS) entry which is preliminary data.</text>
</comment>
<gene>
    <name evidence="2" type="ORF">ABB05_12335</name>
    <name evidence="1" type="ORF">ACA29_05775</name>
</gene>
<evidence type="ECO:0000313" key="1">
    <source>
        <dbReference type="EMBL" id="KRG14646.1"/>
    </source>
</evidence>
<keyword evidence="4" id="KW-1185">Reference proteome</keyword>
<proteinExistence type="predicted"/>
<protein>
    <submittedName>
        <fullName evidence="1">Uncharacterized protein</fullName>
    </submittedName>
</protein>
<dbReference type="EMBL" id="LGPB01000060">
    <property type="protein sequence ID" value="KRG14646.1"/>
    <property type="molecule type" value="Genomic_DNA"/>
</dbReference>
<dbReference type="EMBL" id="LDJR01000050">
    <property type="protein sequence ID" value="OAK70538.1"/>
    <property type="molecule type" value="Genomic_DNA"/>
</dbReference>
<evidence type="ECO:0000313" key="2">
    <source>
        <dbReference type="EMBL" id="OAK70538.1"/>
    </source>
</evidence>
<organism evidence="1 3">
    <name type="scientific">Lederbergia galactosidilytica</name>
    <dbReference type="NCBI Taxonomy" id="217031"/>
    <lineage>
        <taxon>Bacteria</taxon>
        <taxon>Bacillati</taxon>
        <taxon>Bacillota</taxon>
        <taxon>Bacilli</taxon>
        <taxon>Bacillales</taxon>
        <taxon>Bacillaceae</taxon>
        <taxon>Lederbergia</taxon>
    </lineage>
</organism>
<dbReference type="PATRIC" id="fig|217031.4.peg.1931"/>
<name>A0A0Q9Y0X2_9BACI</name>
<dbReference type="Proteomes" id="UP000053881">
    <property type="component" value="Unassembled WGS sequence"/>
</dbReference>
<evidence type="ECO:0000313" key="3">
    <source>
        <dbReference type="Proteomes" id="UP000053881"/>
    </source>
</evidence>
<reference evidence="1 3" key="2">
    <citation type="submission" date="2015-06" db="EMBL/GenBank/DDBJ databases">
        <title>Genome sequencing project of Bacillus galactosidilyticus PL133.</title>
        <authorList>
            <person name="Gaiero J."/>
            <person name="Nicol R."/>
            <person name="Habash M."/>
        </authorList>
    </citation>
    <scope>NUCLEOTIDE SEQUENCE [LARGE SCALE GENOMIC DNA]</scope>
    <source>
        <strain evidence="1 3">PL133</strain>
    </source>
</reference>
<accession>A0A0Q9Y0X2</accession>
<dbReference type="Proteomes" id="UP000077881">
    <property type="component" value="Unassembled WGS sequence"/>
</dbReference>
<sequence length="72" mass="8589">MRPLNIFSENAPSENKVFFKAEVSINIHLKIVRMYFLKGYLKLDTYVKINLSKKFFDKEINSHLREGFTTKF</sequence>
<reference evidence="2 4" key="1">
    <citation type="submission" date="2015-05" db="EMBL/GenBank/DDBJ databases">
        <title>Comparison of genome.</title>
        <authorList>
            <person name="Zheng Z."/>
            <person name="Sun M."/>
        </authorList>
    </citation>
    <scope>NUCLEOTIDE SEQUENCE [LARGE SCALE GENOMIC DNA]</scope>
    <source>
        <strain evidence="2 4">G25-74</strain>
    </source>
</reference>
<evidence type="ECO:0000313" key="4">
    <source>
        <dbReference type="Proteomes" id="UP000077881"/>
    </source>
</evidence>
<dbReference type="AlphaFoldDB" id="A0A0Q9Y0X2"/>